<name>A0A0S1SUI8_9BACT</name>
<dbReference type="InterPro" id="IPR050465">
    <property type="entry name" value="UPF0194_transport"/>
</dbReference>
<dbReference type="KEGG" id="prf:PeribacterA2_1104"/>
<keyword evidence="5" id="KW-0472">Membrane</keyword>
<dbReference type="GO" id="GO:0016020">
    <property type="term" value="C:membrane"/>
    <property type="evidence" value="ECO:0007669"/>
    <property type="project" value="InterPro"/>
</dbReference>
<dbReference type="STRING" id="1735162.PeribacterB2_1106"/>
<evidence type="ECO:0000259" key="7">
    <source>
        <dbReference type="Pfam" id="PF25990"/>
    </source>
</evidence>
<dbReference type="Pfam" id="PF25990">
    <property type="entry name" value="Beta-barrel_YknX"/>
    <property type="match status" value="1"/>
</dbReference>
<dbReference type="PANTHER" id="PTHR32347:SF14">
    <property type="entry name" value="EFFLUX SYSTEM COMPONENT YKNX-RELATED"/>
    <property type="match status" value="1"/>
</dbReference>
<feature type="domain" description="Multidrug resistance protein MdtA-like barrel-sandwich hybrid" evidence="6">
    <location>
        <begin position="95"/>
        <end position="433"/>
    </location>
</feature>
<accession>A0A0S1SXW7</accession>
<accession>A0A0S1SKP8</accession>
<dbReference type="GO" id="GO:0030313">
    <property type="term" value="C:cell envelope"/>
    <property type="evidence" value="ECO:0007669"/>
    <property type="project" value="UniProtKB-SubCell"/>
</dbReference>
<dbReference type="PANTHER" id="PTHR32347">
    <property type="entry name" value="EFFLUX SYSTEM COMPONENT YKNX-RELATED"/>
    <property type="match status" value="1"/>
</dbReference>
<comment type="similarity">
    <text evidence="2">Belongs to the membrane fusion protein (MFP) (TC 8.A.1) family.</text>
</comment>
<accession>A0A0S1SGM5</accession>
<dbReference type="InterPro" id="IPR058636">
    <property type="entry name" value="Beta-barrel_YknX"/>
</dbReference>
<evidence type="ECO:0000256" key="4">
    <source>
        <dbReference type="SAM" id="Coils"/>
    </source>
</evidence>
<evidence type="ECO:0000259" key="6">
    <source>
        <dbReference type="Pfam" id="PF25917"/>
    </source>
</evidence>
<dbReference type="InterPro" id="IPR006143">
    <property type="entry name" value="RND_pump_MFP"/>
</dbReference>
<keyword evidence="5" id="KW-0812">Transmembrane</keyword>
<dbReference type="NCBIfam" id="TIGR01730">
    <property type="entry name" value="RND_mfp"/>
    <property type="match status" value="1"/>
</dbReference>
<dbReference type="EMBL" id="CP013065">
    <property type="protein sequence ID" value="ALM13765.1"/>
    <property type="molecule type" value="Genomic_DNA"/>
</dbReference>
<dbReference type="GO" id="GO:0022857">
    <property type="term" value="F:transmembrane transporter activity"/>
    <property type="evidence" value="ECO:0007669"/>
    <property type="project" value="InterPro"/>
</dbReference>
<evidence type="ECO:0000313" key="8">
    <source>
        <dbReference type="EMBL" id="ALM13765.1"/>
    </source>
</evidence>
<dbReference type="Gene3D" id="2.40.30.170">
    <property type="match status" value="1"/>
</dbReference>
<dbReference type="Gene3D" id="1.10.287.470">
    <property type="entry name" value="Helix hairpin bin"/>
    <property type="match status" value="1"/>
</dbReference>
<dbReference type="Pfam" id="PF25917">
    <property type="entry name" value="BSH_RND"/>
    <property type="match status" value="1"/>
</dbReference>
<feature type="domain" description="YknX-like beta-barrel" evidence="7">
    <location>
        <begin position="447"/>
        <end position="520"/>
    </location>
</feature>
<evidence type="ECO:0000256" key="5">
    <source>
        <dbReference type="SAM" id="Phobius"/>
    </source>
</evidence>
<keyword evidence="3 4" id="KW-0175">Coiled coil</keyword>
<feature type="coiled-coil region" evidence="4">
    <location>
        <begin position="152"/>
        <end position="179"/>
    </location>
</feature>
<dbReference type="Gene3D" id="2.40.420.20">
    <property type="match status" value="1"/>
</dbReference>
<gene>
    <name evidence="8" type="ORF">PeribacterD1_1104</name>
</gene>
<dbReference type="SUPFAM" id="SSF111369">
    <property type="entry name" value="HlyD-like secretion proteins"/>
    <property type="match status" value="1"/>
</dbReference>
<evidence type="ECO:0000256" key="1">
    <source>
        <dbReference type="ARBA" id="ARBA00004196"/>
    </source>
</evidence>
<accession>A0A0S1SUI8</accession>
<dbReference type="Proteomes" id="UP000069135">
    <property type="component" value="Chromosome"/>
</dbReference>
<evidence type="ECO:0000313" key="9">
    <source>
        <dbReference type="Proteomes" id="UP000069135"/>
    </source>
</evidence>
<reference evidence="8 9" key="2">
    <citation type="journal article" date="2016" name="PeerJ">
        <title>Analysis of five complete genome sequences for members of the class Peribacteria in the recently recognized Peregrinibacteria bacterial phylum.</title>
        <authorList>
            <person name="Anantharaman K."/>
            <person name="Brown C.T."/>
            <person name="Burstein D."/>
            <person name="Castelle C.J."/>
            <person name="Probst A.J."/>
            <person name="Thomas B.C."/>
            <person name="Williams K.H."/>
            <person name="Banfield J.F."/>
        </authorList>
    </citation>
    <scope>NUCLEOTIDE SEQUENCE [LARGE SCALE GENOMIC DNA]</scope>
    <source>
        <strain evidence="8">RIFOXYD1_FULL_PER-ii_59_16</strain>
    </source>
</reference>
<comment type="subcellular location">
    <subcellularLocation>
        <location evidence="1">Cell envelope</location>
    </subcellularLocation>
</comment>
<accession>A0A0S1SQ81</accession>
<proteinExistence type="inferred from homology"/>
<protein>
    <submittedName>
        <fullName evidence="8">RND family efflux transporter MFP subunit</fullName>
    </submittedName>
</protein>
<evidence type="ECO:0000256" key="3">
    <source>
        <dbReference type="ARBA" id="ARBA00023054"/>
    </source>
</evidence>
<feature type="transmembrane region" description="Helical" evidence="5">
    <location>
        <begin position="30"/>
        <end position="50"/>
    </location>
</feature>
<sequence length="613" mass="66726">MNGMMLSSLRTRLSAHLPERARTLLQRISAGNYLIGLVTALVLGSSYLAFAQGSSQSSTPTGELSSVERRSIVTSVKAVGSVTFANEQQLKFNQKGTVAKVLVQEGDRVKRGQVIAELDKTTVFADVRQSQLALGASRLQLEQLEANREADVLTAQNAVNSAERQVEQAQSDLRQTRKTELQSMASTAQDILIASEKLLDSFYGVLTADTVARPPADITTLEIDRHLYRDWVLKNDVELSFREGVNQATAIGQQYGALNSEQDPEVILRALKEMQSLAETIQKLGEQTYQLMQGASTDTITFTVATLNTLRQTVNTNRSTAAGLVDDALTAQASLVALTEDDALPSTTLQTKEDTLATNQESQLMKEVDLQSTLRDLDIQIKLKENDIGQKSASLTKLAKTLDDYRIVAPFDGIVRRVDFQVGDNLLADTAEAKYVVLENPEYLIITIPLDQVDVVKVRRDMPAHITLDALPGQRFEGTIDEINPTPIEESGVVSYEVDVKLPMPADLTILSGMTATVEVVTTQKENVLVIPNLAIQRKENGASVQTASGETVLVETGLTDGRYTEVLSGLREGDSVLSVNLTTTTRQTTSDSTQQLMRNMGRLSGGGSGPPR</sequence>
<keyword evidence="5" id="KW-1133">Transmembrane helix</keyword>
<dbReference type="Gene3D" id="2.40.50.100">
    <property type="match status" value="1"/>
</dbReference>
<dbReference type="AlphaFoldDB" id="A0A0S1SUI8"/>
<organism evidence="8 9">
    <name type="scientific">Candidatus Peribacter riflensis</name>
    <dbReference type="NCBI Taxonomy" id="1735162"/>
    <lineage>
        <taxon>Bacteria</taxon>
        <taxon>Candidatus Peregrinibacteriota</taxon>
        <taxon>Candidatus Peribacteria</taxon>
        <taxon>Candidatus Peribacterales</taxon>
        <taxon>Candidatus Peribacteraceae</taxon>
        <taxon>Candidatus Peribacter</taxon>
    </lineage>
</organism>
<evidence type="ECO:0000256" key="2">
    <source>
        <dbReference type="ARBA" id="ARBA00009477"/>
    </source>
</evidence>
<reference evidence="9" key="1">
    <citation type="submission" date="2015-10" db="EMBL/GenBank/DDBJ databases">
        <title>Analysis of five complete genome sequences for members of the class Peribacteria in the recently recognized Peregrinibacteria bacterial phylum.</title>
        <authorList>
            <person name="Anantharaman K."/>
            <person name="Brown C.T."/>
            <person name="Burstein D."/>
            <person name="Castelle C.J."/>
            <person name="Probst A.J."/>
            <person name="Thomas B.C."/>
            <person name="Williams K.H."/>
            <person name="Banfield J.F."/>
        </authorList>
    </citation>
    <scope>NUCLEOTIDE SEQUENCE [LARGE SCALE GENOMIC DNA]</scope>
</reference>
<dbReference type="InterPro" id="IPR058625">
    <property type="entry name" value="MdtA-like_BSH"/>
</dbReference>